<comment type="caution">
    <text evidence="2">The sequence shown here is derived from an EMBL/GenBank/DDBJ whole genome shotgun (WGS) entry which is preliminary data.</text>
</comment>
<name>A0ABR2M7G8_9ASPA</name>
<evidence type="ECO:0000313" key="3">
    <source>
        <dbReference type="Proteomes" id="UP001412067"/>
    </source>
</evidence>
<dbReference type="EMBL" id="JBBWWR010000011">
    <property type="protein sequence ID" value="KAK8960132.1"/>
    <property type="molecule type" value="Genomic_DNA"/>
</dbReference>
<evidence type="ECO:0000313" key="2">
    <source>
        <dbReference type="EMBL" id="KAK8960132.1"/>
    </source>
</evidence>
<keyword evidence="3" id="KW-1185">Reference proteome</keyword>
<evidence type="ECO:0000256" key="1">
    <source>
        <dbReference type="SAM" id="MobiDB-lite"/>
    </source>
</evidence>
<feature type="region of interest" description="Disordered" evidence="1">
    <location>
        <begin position="44"/>
        <end position="69"/>
    </location>
</feature>
<dbReference type="Proteomes" id="UP001412067">
    <property type="component" value="Unassembled WGS sequence"/>
</dbReference>
<proteinExistence type="predicted"/>
<sequence length="134" mass="14378">MITLEAQLTLDHTSKDPAITAEEGLLFLSGQWLCLLPNRVGAEEEPEPGCVDADVNSGGVAQQGRRYSSKGADRDEVGVVAMAEVVVLAARADAVIGIGELSFWIVIPTPFAIRSWKKIVTPSESAKKTKKKTK</sequence>
<reference evidence="2 3" key="1">
    <citation type="journal article" date="2022" name="Nat. Plants">
        <title>Genomes of leafy and leafless Platanthera orchids illuminate the evolution of mycoheterotrophy.</title>
        <authorList>
            <person name="Li M.H."/>
            <person name="Liu K.W."/>
            <person name="Li Z."/>
            <person name="Lu H.C."/>
            <person name="Ye Q.L."/>
            <person name="Zhang D."/>
            <person name="Wang J.Y."/>
            <person name="Li Y.F."/>
            <person name="Zhong Z.M."/>
            <person name="Liu X."/>
            <person name="Yu X."/>
            <person name="Liu D.K."/>
            <person name="Tu X.D."/>
            <person name="Liu B."/>
            <person name="Hao Y."/>
            <person name="Liao X.Y."/>
            <person name="Jiang Y.T."/>
            <person name="Sun W.H."/>
            <person name="Chen J."/>
            <person name="Chen Y.Q."/>
            <person name="Ai Y."/>
            <person name="Zhai J.W."/>
            <person name="Wu S.S."/>
            <person name="Zhou Z."/>
            <person name="Hsiao Y.Y."/>
            <person name="Wu W.L."/>
            <person name="Chen Y.Y."/>
            <person name="Lin Y.F."/>
            <person name="Hsu J.L."/>
            <person name="Li C.Y."/>
            <person name="Wang Z.W."/>
            <person name="Zhao X."/>
            <person name="Zhong W.Y."/>
            <person name="Ma X.K."/>
            <person name="Ma L."/>
            <person name="Huang J."/>
            <person name="Chen G.Z."/>
            <person name="Huang M.Z."/>
            <person name="Huang L."/>
            <person name="Peng D.H."/>
            <person name="Luo Y.B."/>
            <person name="Zou S.Q."/>
            <person name="Chen S.P."/>
            <person name="Lan S."/>
            <person name="Tsai W.C."/>
            <person name="Van de Peer Y."/>
            <person name="Liu Z.J."/>
        </authorList>
    </citation>
    <scope>NUCLEOTIDE SEQUENCE [LARGE SCALE GENOMIC DNA]</scope>
    <source>
        <strain evidence="2">Lor288</strain>
    </source>
</reference>
<organism evidence="2 3">
    <name type="scientific">Platanthera guangdongensis</name>
    <dbReference type="NCBI Taxonomy" id="2320717"/>
    <lineage>
        <taxon>Eukaryota</taxon>
        <taxon>Viridiplantae</taxon>
        <taxon>Streptophyta</taxon>
        <taxon>Embryophyta</taxon>
        <taxon>Tracheophyta</taxon>
        <taxon>Spermatophyta</taxon>
        <taxon>Magnoliopsida</taxon>
        <taxon>Liliopsida</taxon>
        <taxon>Asparagales</taxon>
        <taxon>Orchidaceae</taxon>
        <taxon>Orchidoideae</taxon>
        <taxon>Orchideae</taxon>
        <taxon>Orchidinae</taxon>
        <taxon>Platanthera</taxon>
    </lineage>
</organism>
<accession>A0ABR2M7G8</accession>
<protein>
    <submittedName>
        <fullName evidence="2">Uncharacterized protein</fullName>
    </submittedName>
</protein>
<gene>
    <name evidence="2" type="ORF">KSP40_PGU021607</name>
</gene>